<accession>A0ABQ4KKW5</accession>
<sequence>MRIFNYENKRVEEISDDMQADELIRSGQAVELDIPMLTSYENKADEIHTNYKKEVERIKNSDNPLLQSPEVRKYELDRLEQEYRAQSAEVEAEYKEWRAAQIEESKVRAAQATIKVSDNDKLVAEQFKNRASLKLAAAVEKGDALTEIKNEISLLTDGQRVALQGEIAGLIGGIEGNATHKQAIISAVQDIRNSDLLAVKVAEQLPHSVLTMQRVEDIAKRVAREPGAMRDGGIDREFYEEHLKGKGAFKA</sequence>
<dbReference type="EMBL" id="BORB01000019">
    <property type="protein sequence ID" value="GIN58091.1"/>
    <property type="molecule type" value="Genomic_DNA"/>
</dbReference>
<protein>
    <submittedName>
        <fullName evidence="1">Uncharacterized protein</fullName>
    </submittedName>
</protein>
<gene>
    <name evidence="1" type="ORF">J8TS2_24100</name>
</gene>
<evidence type="ECO:0000313" key="1">
    <source>
        <dbReference type="EMBL" id="GIN58091.1"/>
    </source>
</evidence>
<keyword evidence="2" id="KW-1185">Reference proteome</keyword>
<comment type="caution">
    <text evidence="1">The sequence shown here is derived from an EMBL/GenBank/DDBJ whole genome shotgun (WGS) entry which is preliminary data.</text>
</comment>
<dbReference type="RefSeq" id="WP_212966413.1">
    <property type="nucleotide sequence ID" value="NZ_BORB01000019.1"/>
</dbReference>
<reference evidence="1 2" key="1">
    <citation type="submission" date="2021-03" db="EMBL/GenBank/DDBJ databases">
        <title>Antimicrobial resistance genes in bacteria isolated from Japanese honey, and their potential for conferring macrolide and lincosamide resistance in the American foulbrood pathogen Paenibacillus larvae.</title>
        <authorList>
            <person name="Okamoto M."/>
            <person name="Kumagai M."/>
            <person name="Kanamori H."/>
            <person name="Takamatsu D."/>
        </authorList>
    </citation>
    <scope>NUCLEOTIDE SEQUENCE [LARGE SCALE GENOMIC DNA]</scope>
    <source>
        <strain evidence="1 2">J8TS2</strain>
    </source>
</reference>
<organism evidence="1 2">
    <name type="scientific">Lederbergia ruris</name>
    <dbReference type="NCBI Taxonomy" id="217495"/>
    <lineage>
        <taxon>Bacteria</taxon>
        <taxon>Bacillati</taxon>
        <taxon>Bacillota</taxon>
        <taxon>Bacilli</taxon>
        <taxon>Bacillales</taxon>
        <taxon>Bacillaceae</taxon>
        <taxon>Lederbergia</taxon>
    </lineage>
</organism>
<dbReference type="Proteomes" id="UP000679950">
    <property type="component" value="Unassembled WGS sequence"/>
</dbReference>
<proteinExistence type="predicted"/>
<evidence type="ECO:0000313" key="2">
    <source>
        <dbReference type="Proteomes" id="UP000679950"/>
    </source>
</evidence>
<name>A0ABQ4KKW5_9BACI</name>